<feature type="transmembrane region" description="Helical" evidence="1">
    <location>
        <begin position="12"/>
        <end position="29"/>
    </location>
</feature>
<feature type="transmembrane region" description="Helical" evidence="1">
    <location>
        <begin position="35"/>
        <end position="59"/>
    </location>
</feature>
<keyword evidence="1" id="KW-0812">Transmembrane</keyword>
<evidence type="ECO:0000256" key="1">
    <source>
        <dbReference type="SAM" id="Phobius"/>
    </source>
</evidence>
<evidence type="ECO:0000313" key="4">
    <source>
        <dbReference type="Proteomes" id="UP000184532"/>
    </source>
</evidence>
<gene>
    <name evidence="3" type="ORF">SAMN04488116_2333</name>
</gene>
<dbReference type="OrthoDB" id="9804804at2"/>
<dbReference type="RefSeq" id="WP_073179697.1">
    <property type="nucleotide sequence ID" value="NZ_FQWL01000003.1"/>
</dbReference>
<evidence type="ECO:0000259" key="2">
    <source>
        <dbReference type="Pfam" id="PF11127"/>
    </source>
</evidence>
<reference evidence="4" key="1">
    <citation type="submission" date="2016-11" db="EMBL/GenBank/DDBJ databases">
        <authorList>
            <person name="Varghese N."/>
            <person name="Submissions S."/>
        </authorList>
    </citation>
    <scope>NUCLEOTIDE SEQUENCE [LARGE SCALE GENOMIC DNA]</scope>
    <source>
        <strain evidence="4">DSM 22638</strain>
    </source>
</reference>
<dbReference type="STRING" id="570519.SAMN04488116_2333"/>
<dbReference type="Proteomes" id="UP000184532">
    <property type="component" value="Unassembled WGS sequence"/>
</dbReference>
<keyword evidence="4" id="KW-1185">Reference proteome</keyword>
<name>A0A1M5M9A0_9FLAO</name>
<dbReference type="InterPro" id="IPR021309">
    <property type="entry name" value="YgaP-like_TM"/>
</dbReference>
<keyword evidence="1" id="KW-0472">Membrane</keyword>
<proteinExistence type="predicted"/>
<evidence type="ECO:0000313" key="3">
    <source>
        <dbReference type="EMBL" id="SHG73914.1"/>
    </source>
</evidence>
<dbReference type="Pfam" id="PF11127">
    <property type="entry name" value="YgaP-like_TM"/>
    <property type="match status" value="1"/>
</dbReference>
<protein>
    <recommendedName>
        <fullName evidence="2">Inner membrane protein YgaP-like transmembrane domain-containing protein</fullName>
    </recommendedName>
</protein>
<accession>A0A1M5M9A0</accession>
<sequence length="68" mass="7642">MKKNMSGFDRVFRILVALVVVVLYYFKILEGTLAYVLLGLAAIFTLTGFISFCPLYALFGLSSQKNKK</sequence>
<keyword evidence="1" id="KW-1133">Transmembrane helix</keyword>
<organism evidence="3 4">
    <name type="scientific">Flagellimonas flava</name>
    <dbReference type="NCBI Taxonomy" id="570519"/>
    <lineage>
        <taxon>Bacteria</taxon>
        <taxon>Pseudomonadati</taxon>
        <taxon>Bacteroidota</taxon>
        <taxon>Flavobacteriia</taxon>
        <taxon>Flavobacteriales</taxon>
        <taxon>Flavobacteriaceae</taxon>
        <taxon>Flagellimonas</taxon>
    </lineage>
</organism>
<dbReference type="EMBL" id="FQWL01000003">
    <property type="protein sequence ID" value="SHG73914.1"/>
    <property type="molecule type" value="Genomic_DNA"/>
</dbReference>
<feature type="domain" description="Inner membrane protein YgaP-like transmembrane" evidence="2">
    <location>
        <begin position="1"/>
        <end position="66"/>
    </location>
</feature>
<dbReference type="AlphaFoldDB" id="A0A1M5M9A0"/>